<dbReference type="InterPro" id="IPR013083">
    <property type="entry name" value="Znf_RING/FYVE/PHD"/>
</dbReference>
<evidence type="ECO:0000256" key="2">
    <source>
        <dbReference type="ARBA" id="ARBA00004167"/>
    </source>
</evidence>
<keyword evidence="8 14" id="KW-0863">Zinc-finger</keyword>
<evidence type="ECO:0000259" key="16">
    <source>
        <dbReference type="PROSITE" id="PS50089"/>
    </source>
</evidence>
<dbReference type="CDD" id="cd16454">
    <property type="entry name" value="RING-H2_PA-TM-RING"/>
    <property type="match status" value="1"/>
</dbReference>
<comment type="subcellular location">
    <subcellularLocation>
        <location evidence="2">Membrane</location>
        <topology evidence="2">Single-pass membrane protein</topology>
    </subcellularLocation>
</comment>
<feature type="transmembrane region" description="Helical" evidence="15">
    <location>
        <begin position="12"/>
        <end position="34"/>
    </location>
</feature>
<evidence type="ECO:0000256" key="15">
    <source>
        <dbReference type="SAM" id="Phobius"/>
    </source>
</evidence>
<dbReference type="InterPro" id="IPR044600">
    <property type="entry name" value="ATL1/ATL16-like"/>
</dbReference>
<feature type="domain" description="RING-type" evidence="16">
    <location>
        <begin position="110"/>
        <end position="152"/>
    </location>
</feature>
<evidence type="ECO:0000256" key="10">
    <source>
        <dbReference type="ARBA" id="ARBA00022833"/>
    </source>
</evidence>
<evidence type="ECO:0000256" key="6">
    <source>
        <dbReference type="ARBA" id="ARBA00022692"/>
    </source>
</evidence>
<dbReference type="AlphaFoldDB" id="A0AAV0JQN4"/>
<dbReference type="PANTHER" id="PTHR46913">
    <property type="entry name" value="RING-H2 FINGER PROTEIN ATL16"/>
    <property type="match status" value="1"/>
</dbReference>
<keyword evidence="10" id="KW-0862">Zinc</keyword>
<dbReference type="GO" id="GO:0016020">
    <property type="term" value="C:membrane"/>
    <property type="evidence" value="ECO:0007669"/>
    <property type="project" value="UniProtKB-SubCell"/>
</dbReference>
<dbReference type="Proteomes" id="UP001154282">
    <property type="component" value="Unassembled WGS sequence"/>
</dbReference>
<keyword evidence="11 15" id="KW-1133">Transmembrane helix</keyword>
<proteinExistence type="inferred from homology"/>
<dbReference type="Pfam" id="PF13639">
    <property type="entry name" value="zf-RING_2"/>
    <property type="match status" value="1"/>
</dbReference>
<keyword evidence="5" id="KW-0808">Transferase</keyword>
<accession>A0AAV0JQN4</accession>
<evidence type="ECO:0000256" key="14">
    <source>
        <dbReference type="PROSITE-ProRule" id="PRU00175"/>
    </source>
</evidence>
<evidence type="ECO:0000256" key="5">
    <source>
        <dbReference type="ARBA" id="ARBA00022679"/>
    </source>
</evidence>
<evidence type="ECO:0000256" key="8">
    <source>
        <dbReference type="ARBA" id="ARBA00022771"/>
    </source>
</evidence>
<protein>
    <recommendedName>
        <fullName evidence="4">RING-type E3 ubiquitin transferase</fullName>
        <ecNumber evidence="4">2.3.2.27</ecNumber>
    </recommendedName>
</protein>
<sequence length="161" mass="17539">MPTGGQRLFGLPALTIAVVVVITATAGLLVYRLWVYLWCNYNSTTTREVDADRAPAQIPPVLPLRTVMNFNDASSNSLEQQYTSVDHLIPTCQYSDDVGTVAKTEDYGTCAVCLAQFAVGEAVRVLPECLHIYHAGCIDAWLFQHSDCPVCRTDTGVRGVG</sequence>
<keyword evidence="18" id="KW-1185">Reference proteome</keyword>
<dbReference type="Gene3D" id="3.30.40.10">
    <property type="entry name" value="Zinc/RING finger domain, C3HC4 (zinc finger)"/>
    <property type="match status" value="1"/>
</dbReference>
<name>A0AAV0JQN4_9ROSI</name>
<keyword evidence="9" id="KW-0833">Ubl conjugation pathway</keyword>
<evidence type="ECO:0000313" key="17">
    <source>
        <dbReference type="EMBL" id="CAI0411888.1"/>
    </source>
</evidence>
<evidence type="ECO:0000256" key="4">
    <source>
        <dbReference type="ARBA" id="ARBA00012483"/>
    </source>
</evidence>
<dbReference type="InterPro" id="IPR001841">
    <property type="entry name" value="Znf_RING"/>
</dbReference>
<dbReference type="EMBL" id="CAMGYJ010000005">
    <property type="protein sequence ID" value="CAI0411888.1"/>
    <property type="molecule type" value="Genomic_DNA"/>
</dbReference>
<evidence type="ECO:0000256" key="3">
    <source>
        <dbReference type="ARBA" id="ARBA00004906"/>
    </source>
</evidence>
<evidence type="ECO:0000256" key="7">
    <source>
        <dbReference type="ARBA" id="ARBA00022723"/>
    </source>
</evidence>
<evidence type="ECO:0000256" key="11">
    <source>
        <dbReference type="ARBA" id="ARBA00022989"/>
    </source>
</evidence>
<comment type="catalytic activity">
    <reaction evidence="1">
        <text>S-ubiquitinyl-[E2 ubiquitin-conjugating enzyme]-L-cysteine + [acceptor protein]-L-lysine = [E2 ubiquitin-conjugating enzyme]-L-cysteine + N(6)-ubiquitinyl-[acceptor protein]-L-lysine.</text>
        <dbReference type="EC" id="2.3.2.27"/>
    </reaction>
</comment>
<comment type="pathway">
    <text evidence="3">Protein modification; protein ubiquitination.</text>
</comment>
<evidence type="ECO:0000256" key="1">
    <source>
        <dbReference type="ARBA" id="ARBA00000900"/>
    </source>
</evidence>
<gene>
    <name evidence="17" type="ORF">LITE_LOCUS15336</name>
</gene>
<dbReference type="PROSITE" id="PS50089">
    <property type="entry name" value="ZF_RING_2"/>
    <property type="match status" value="1"/>
</dbReference>
<dbReference type="GO" id="GO:0016567">
    <property type="term" value="P:protein ubiquitination"/>
    <property type="evidence" value="ECO:0007669"/>
    <property type="project" value="InterPro"/>
</dbReference>
<dbReference type="PANTHER" id="PTHR46913:SF1">
    <property type="entry name" value="RING-H2 FINGER PROTEIN ATL16"/>
    <property type="match status" value="1"/>
</dbReference>
<dbReference type="SMART" id="SM00184">
    <property type="entry name" value="RING"/>
    <property type="match status" value="1"/>
</dbReference>
<evidence type="ECO:0000256" key="13">
    <source>
        <dbReference type="ARBA" id="ARBA00024209"/>
    </source>
</evidence>
<reference evidence="17" key="1">
    <citation type="submission" date="2022-08" db="EMBL/GenBank/DDBJ databases">
        <authorList>
            <person name="Gutierrez-Valencia J."/>
        </authorList>
    </citation>
    <scope>NUCLEOTIDE SEQUENCE</scope>
</reference>
<dbReference type="SUPFAM" id="SSF57850">
    <property type="entry name" value="RING/U-box"/>
    <property type="match status" value="1"/>
</dbReference>
<dbReference type="GO" id="GO:0061630">
    <property type="term" value="F:ubiquitin protein ligase activity"/>
    <property type="evidence" value="ECO:0007669"/>
    <property type="project" value="UniProtKB-EC"/>
</dbReference>
<evidence type="ECO:0000256" key="9">
    <source>
        <dbReference type="ARBA" id="ARBA00022786"/>
    </source>
</evidence>
<keyword evidence="7" id="KW-0479">Metal-binding</keyword>
<keyword evidence="12 15" id="KW-0472">Membrane</keyword>
<dbReference type="EC" id="2.3.2.27" evidence="4"/>
<keyword evidence="6 15" id="KW-0812">Transmembrane</keyword>
<organism evidence="17 18">
    <name type="scientific">Linum tenue</name>
    <dbReference type="NCBI Taxonomy" id="586396"/>
    <lineage>
        <taxon>Eukaryota</taxon>
        <taxon>Viridiplantae</taxon>
        <taxon>Streptophyta</taxon>
        <taxon>Embryophyta</taxon>
        <taxon>Tracheophyta</taxon>
        <taxon>Spermatophyta</taxon>
        <taxon>Magnoliopsida</taxon>
        <taxon>eudicotyledons</taxon>
        <taxon>Gunneridae</taxon>
        <taxon>Pentapetalae</taxon>
        <taxon>rosids</taxon>
        <taxon>fabids</taxon>
        <taxon>Malpighiales</taxon>
        <taxon>Linaceae</taxon>
        <taxon>Linum</taxon>
    </lineage>
</organism>
<evidence type="ECO:0000313" key="18">
    <source>
        <dbReference type="Proteomes" id="UP001154282"/>
    </source>
</evidence>
<comment type="caution">
    <text evidence="17">The sequence shown here is derived from an EMBL/GenBank/DDBJ whole genome shotgun (WGS) entry which is preliminary data.</text>
</comment>
<dbReference type="GO" id="GO:0008270">
    <property type="term" value="F:zinc ion binding"/>
    <property type="evidence" value="ECO:0007669"/>
    <property type="project" value="UniProtKB-KW"/>
</dbReference>
<evidence type="ECO:0000256" key="12">
    <source>
        <dbReference type="ARBA" id="ARBA00023136"/>
    </source>
</evidence>
<comment type="similarity">
    <text evidence="13">Belongs to the RING-type zinc finger family. ATL subfamily.</text>
</comment>